<dbReference type="Proteomes" id="UP000621454">
    <property type="component" value="Unassembled WGS sequence"/>
</dbReference>
<evidence type="ECO:0000313" key="12">
    <source>
        <dbReference type="Proteomes" id="UP000621454"/>
    </source>
</evidence>
<keyword evidence="12" id="KW-1185">Reference proteome</keyword>
<feature type="transmembrane region" description="Helical" evidence="8">
    <location>
        <begin position="89"/>
        <end position="108"/>
    </location>
</feature>
<keyword evidence="2 8" id="KW-0812">Transmembrane</keyword>
<keyword evidence="4" id="KW-0067">ATP-binding</keyword>
<reference evidence="11" key="1">
    <citation type="journal article" date="2014" name="Int. J. Syst. Evol. Microbiol.">
        <title>Complete genome sequence of Corynebacterium casei LMG S-19264T (=DSM 44701T), isolated from a smear-ripened cheese.</title>
        <authorList>
            <consortium name="US DOE Joint Genome Institute (JGI-PGF)"/>
            <person name="Walter F."/>
            <person name="Albersmeier A."/>
            <person name="Kalinowski J."/>
            <person name="Ruckert C."/>
        </authorList>
    </citation>
    <scope>NUCLEOTIDE SEQUENCE</scope>
    <source>
        <strain evidence="11">CGMCC 1.12827</strain>
    </source>
</reference>
<dbReference type="Pfam" id="PF00005">
    <property type="entry name" value="ABC_tran"/>
    <property type="match status" value="1"/>
</dbReference>
<feature type="transmembrane region" description="Helical" evidence="8">
    <location>
        <begin position="272"/>
        <end position="300"/>
    </location>
</feature>
<evidence type="ECO:0000256" key="2">
    <source>
        <dbReference type="ARBA" id="ARBA00022692"/>
    </source>
</evidence>
<dbReference type="GO" id="GO:0042883">
    <property type="term" value="P:cysteine transport"/>
    <property type="evidence" value="ECO:0007669"/>
    <property type="project" value="InterPro"/>
</dbReference>
<sequence>MAANVAQGDALGGLDTPASTPARQQPTRRPPLDPRLLRHSRTSRVYLVVTAGSGVLGAITVIVIAAMVASILSELIVDPSARSLSQQSWHIGVLAVAVAVRVIATVIHDRYAHRASAKVIAELRCEAVDKISDPNRTSVRELSSRREHLATVLTRALEALEPYLSEFVPALILTAIVTPAVIVAIGIADIDSAVIVIITLPLIPIFMILIGKMTQDSTRLRLDAMSRLSAQLLDLVSGIPTLRALGRARRPAAKVAELGQAHRKTTMRTLRVAFLSGTVLELLATLSVALVAVTIGLRLVKGEMSLYAGVFALILAPEAYLPLRAVGTQFHNSENGLTAADDVFEIIEAPEDHTTRTRSAAIAGTAVTLLNVGVHGRDRWAPHRLNGVAAPGRLTVITGRNGCGKSTTLQAILGLIPLDEGTILLGDIPVAQFDANSLWEQVAWLPQDPVLVPGTVAQNLELLGPLSRPLAEVAAATGFDEVLDELPSGLDTVLGTGGVGMSAGQRQRLALTRTLACAAPLLLLDEPTAHLDDAHEARVLAALRARALAGDTVVVVSHRPALLTGADEIIDAGGAHVG</sequence>
<accession>A0A916T738</accession>
<keyword evidence="5 8" id="KW-1133">Transmembrane helix</keyword>
<dbReference type="InterPro" id="IPR003593">
    <property type="entry name" value="AAA+_ATPase"/>
</dbReference>
<dbReference type="SUPFAM" id="SSF52540">
    <property type="entry name" value="P-loop containing nucleoside triphosphate hydrolases"/>
    <property type="match status" value="1"/>
</dbReference>
<dbReference type="NCBIfam" id="TIGR02857">
    <property type="entry name" value="CydD"/>
    <property type="match status" value="1"/>
</dbReference>
<dbReference type="InterPro" id="IPR027417">
    <property type="entry name" value="P-loop_NTPase"/>
</dbReference>
<dbReference type="InterPro" id="IPR036640">
    <property type="entry name" value="ABC1_TM_sf"/>
</dbReference>
<keyword evidence="6 8" id="KW-0472">Membrane</keyword>
<dbReference type="SMART" id="SM00382">
    <property type="entry name" value="AAA"/>
    <property type="match status" value="1"/>
</dbReference>
<dbReference type="GO" id="GO:0005886">
    <property type="term" value="C:plasma membrane"/>
    <property type="evidence" value="ECO:0007669"/>
    <property type="project" value="UniProtKB-SubCell"/>
</dbReference>
<dbReference type="GO" id="GO:0140359">
    <property type="term" value="F:ABC-type transporter activity"/>
    <property type="evidence" value="ECO:0007669"/>
    <property type="project" value="InterPro"/>
</dbReference>
<dbReference type="InterPro" id="IPR011527">
    <property type="entry name" value="ABC1_TM_dom"/>
</dbReference>
<dbReference type="Pfam" id="PF00664">
    <property type="entry name" value="ABC_membrane"/>
    <property type="match status" value="1"/>
</dbReference>
<evidence type="ECO:0000256" key="5">
    <source>
        <dbReference type="ARBA" id="ARBA00022989"/>
    </source>
</evidence>
<dbReference type="PROSITE" id="PS50929">
    <property type="entry name" value="ABC_TM1F"/>
    <property type="match status" value="1"/>
</dbReference>
<dbReference type="SUPFAM" id="SSF90123">
    <property type="entry name" value="ABC transporter transmembrane region"/>
    <property type="match status" value="1"/>
</dbReference>
<evidence type="ECO:0000259" key="9">
    <source>
        <dbReference type="PROSITE" id="PS50893"/>
    </source>
</evidence>
<evidence type="ECO:0000256" key="1">
    <source>
        <dbReference type="ARBA" id="ARBA00004651"/>
    </source>
</evidence>
<comment type="caution">
    <text evidence="11">The sequence shown here is derived from an EMBL/GenBank/DDBJ whole genome shotgun (WGS) entry which is preliminary data.</text>
</comment>
<dbReference type="Gene3D" id="1.20.1560.10">
    <property type="entry name" value="ABC transporter type 1, transmembrane domain"/>
    <property type="match status" value="1"/>
</dbReference>
<proteinExistence type="predicted"/>
<dbReference type="GO" id="GO:0016887">
    <property type="term" value="F:ATP hydrolysis activity"/>
    <property type="evidence" value="ECO:0007669"/>
    <property type="project" value="InterPro"/>
</dbReference>
<dbReference type="InterPro" id="IPR039421">
    <property type="entry name" value="Type_1_exporter"/>
</dbReference>
<evidence type="ECO:0000259" key="10">
    <source>
        <dbReference type="PROSITE" id="PS50929"/>
    </source>
</evidence>
<feature type="transmembrane region" description="Helical" evidence="8">
    <location>
        <begin position="167"/>
        <end position="187"/>
    </location>
</feature>
<dbReference type="CDD" id="cd18584">
    <property type="entry name" value="ABC_6TM_AarD_CydD"/>
    <property type="match status" value="1"/>
</dbReference>
<reference evidence="11" key="2">
    <citation type="submission" date="2020-09" db="EMBL/GenBank/DDBJ databases">
        <authorList>
            <person name="Sun Q."/>
            <person name="Zhou Y."/>
        </authorList>
    </citation>
    <scope>NUCLEOTIDE SEQUENCE</scope>
    <source>
        <strain evidence="11">CGMCC 1.12827</strain>
    </source>
</reference>
<evidence type="ECO:0000256" key="6">
    <source>
        <dbReference type="ARBA" id="ARBA00023136"/>
    </source>
</evidence>
<evidence type="ECO:0000256" key="3">
    <source>
        <dbReference type="ARBA" id="ARBA00022741"/>
    </source>
</evidence>
<feature type="region of interest" description="Disordered" evidence="7">
    <location>
        <begin position="1"/>
        <end position="35"/>
    </location>
</feature>
<dbReference type="AlphaFoldDB" id="A0A916T738"/>
<feature type="domain" description="ABC transmembrane type-1" evidence="10">
    <location>
        <begin position="54"/>
        <end position="335"/>
    </location>
</feature>
<evidence type="ECO:0000256" key="8">
    <source>
        <dbReference type="SAM" id="Phobius"/>
    </source>
</evidence>
<dbReference type="GO" id="GO:0005524">
    <property type="term" value="F:ATP binding"/>
    <property type="evidence" value="ECO:0007669"/>
    <property type="project" value="UniProtKB-KW"/>
</dbReference>
<gene>
    <name evidence="11" type="primary">cydD</name>
    <name evidence="11" type="ORF">GCM10011489_20810</name>
</gene>
<dbReference type="InterPro" id="IPR014216">
    <property type="entry name" value="ABC_transptr_CydD"/>
</dbReference>
<feature type="transmembrane region" description="Helical" evidence="8">
    <location>
        <begin position="45"/>
        <end position="69"/>
    </location>
</feature>
<evidence type="ECO:0000256" key="7">
    <source>
        <dbReference type="SAM" id="MobiDB-lite"/>
    </source>
</evidence>
<name>A0A916T738_9ACTN</name>
<dbReference type="RefSeq" id="WP_188586523.1">
    <property type="nucleotide sequence ID" value="NZ_BMGC01000012.1"/>
</dbReference>
<dbReference type="PANTHER" id="PTHR24221:SF590">
    <property type="entry name" value="COMPONENT LINKED WITH THE ASSEMBLY OF CYTOCHROME' TRANSPORT TRANSMEMBRANE ATP-BINDING PROTEIN ABC TRANSPORTER CYDD-RELATED"/>
    <property type="match status" value="1"/>
</dbReference>
<dbReference type="PANTHER" id="PTHR24221">
    <property type="entry name" value="ATP-BINDING CASSETTE SUB-FAMILY B"/>
    <property type="match status" value="1"/>
</dbReference>
<dbReference type="Gene3D" id="3.40.50.300">
    <property type="entry name" value="P-loop containing nucleotide triphosphate hydrolases"/>
    <property type="match status" value="1"/>
</dbReference>
<comment type="subcellular location">
    <subcellularLocation>
        <location evidence="1">Cell membrane</location>
        <topology evidence="1">Multi-pass membrane protein</topology>
    </subcellularLocation>
</comment>
<organism evidence="11 12">
    <name type="scientific">Gordonia jinhuaensis</name>
    <dbReference type="NCBI Taxonomy" id="1517702"/>
    <lineage>
        <taxon>Bacteria</taxon>
        <taxon>Bacillati</taxon>
        <taxon>Actinomycetota</taxon>
        <taxon>Actinomycetes</taxon>
        <taxon>Mycobacteriales</taxon>
        <taxon>Gordoniaceae</taxon>
        <taxon>Gordonia</taxon>
    </lineage>
</organism>
<dbReference type="EMBL" id="BMGC01000012">
    <property type="protein sequence ID" value="GGB32454.1"/>
    <property type="molecule type" value="Genomic_DNA"/>
</dbReference>
<protein>
    <submittedName>
        <fullName evidence="11">Thiol reductant ABC exporter subunit CydD</fullName>
    </submittedName>
</protein>
<keyword evidence="3" id="KW-0547">Nucleotide-binding</keyword>
<feature type="domain" description="ABC transporter" evidence="9">
    <location>
        <begin position="367"/>
        <end position="577"/>
    </location>
</feature>
<evidence type="ECO:0000313" key="11">
    <source>
        <dbReference type="EMBL" id="GGB32454.1"/>
    </source>
</evidence>
<dbReference type="InterPro" id="IPR003439">
    <property type="entry name" value="ABC_transporter-like_ATP-bd"/>
</dbReference>
<feature type="transmembrane region" description="Helical" evidence="8">
    <location>
        <begin position="193"/>
        <end position="211"/>
    </location>
</feature>
<evidence type="ECO:0000256" key="4">
    <source>
        <dbReference type="ARBA" id="ARBA00022840"/>
    </source>
</evidence>
<dbReference type="PROSITE" id="PS50893">
    <property type="entry name" value="ABC_TRANSPORTER_2"/>
    <property type="match status" value="1"/>
</dbReference>